<dbReference type="InterPro" id="IPR036163">
    <property type="entry name" value="HMA_dom_sf"/>
</dbReference>
<dbReference type="SUPFAM" id="SSF55008">
    <property type="entry name" value="HMA, heavy metal-associated domain"/>
    <property type="match status" value="1"/>
</dbReference>
<reference evidence="1 2" key="1">
    <citation type="journal article" date="2023" name="Int. J. Syst. Evol. Microbiol.">
        <title>Methylocystis iwaonis sp. nov., a type II methane-oxidizing bacterium from surface soil of a rice paddy field in Japan, and emended description of the genus Methylocystis (ex Whittenbury et al. 1970) Bowman et al. 1993.</title>
        <authorList>
            <person name="Kaise H."/>
            <person name="Sawadogo J.B."/>
            <person name="Alam M.S."/>
            <person name="Ueno C."/>
            <person name="Dianou D."/>
            <person name="Shinjo R."/>
            <person name="Asakawa S."/>
        </authorList>
    </citation>
    <scope>NUCLEOTIDE SEQUENCE [LARGE SCALE GENOMIC DNA]</scope>
    <source>
        <strain evidence="1 2">SS37A-Re</strain>
    </source>
</reference>
<protein>
    <recommendedName>
        <fullName evidence="3">Heavy-metal-associated domain-containing protein</fullName>
    </recommendedName>
</protein>
<keyword evidence="2" id="KW-1185">Reference proteome</keyword>
<evidence type="ECO:0000313" key="2">
    <source>
        <dbReference type="Proteomes" id="UP001317629"/>
    </source>
</evidence>
<sequence length="124" mass="12971">MVLHLHHVPGRLRVCLANLVGDSRAIIPLHSALLAVPGVRSASINAHTGSVTVLYHRADFDLEAFWATLRRQGCLSDQAGEPAPSHSADSVATSAASGLGQALASALVKSLFDRSALSLVKLLT</sequence>
<dbReference type="Proteomes" id="UP001317629">
    <property type="component" value="Chromosome"/>
</dbReference>
<accession>A0ABM8E5K0</accession>
<proteinExistence type="predicted"/>
<evidence type="ECO:0008006" key="3">
    <source>
        <dbReference type="Google" id="ProtNLM"/>
    </source>
</evidence>
<dbReference type="RefSeq" id="WP_281930624.1">
    <property type="nucleotide sequence ID" value="NZ_AP027142.1"/>
</dbReference>
<name>A0ABM8E5K0_9HYPH</name>
<dbReference type="EMBL" id="AP027142">
    <property type="protein sequence ID" value="BDV33253.1"/>
    <property type="molecule type" value="Genomic_DNA"/>
</dbReference>
<organism evidence="1 2">
    <name type="scientific">Methylocystis iwaonis</name>
    <dbReference type="NCBI Taxonomy" id="2885079"/>
    <lineage>
        <taxon>Bacteria</taxon>
        <taxon>Pseudomonadati</taxon>
        <taxon>Pseudomonadota</taxon>
        <taxon>Alphaproteobacteria</taxon>
        <taxon>Hyphomicrobiales</taxon>
        <taxon>Methylocystaceae</taxon>
        <taxon>Methylocystis</taxon>
    </lineage>
</organism>
<gene>
    <name evidence="1" type="ORF">SS37A_07820</name>
</gene>
<evidence type="ECO:0000313" key="1">
    <source>
        <dbReference type="EMBL" id="BDV33253.1"/>
    </source>
</evidence>